<sequence length="80" mass="8861">MGMVGLGGCYGIRWRGFGWASVGVGLPAWVWWVWVVAMGFGGVSLGGLAWVWVCQHGLWWVWVVAVSGFWVLAWGSRSEF</sequence>
<accession>A0A2N9IVP9</accession>
<feature type="transmembrane region" description="Helical" evidence="1">
    <location>
        <begin position="29"/>
        <end position="51"/>
    </location>
</feature>
<dbReference type="AlphaFoldDB" id="A0A2N9IVP9"/>
<keyword evidence="1" id="KW-1133">Transmembrane helix</keyword>
<reference evidence="2" key="1">
    <citation type="submission" date="2018-02" db="EMBL/GenBank/DDBJ databases">
        <authorList>
            <person name="Cohen D.B."/>
            <person name="Kent A.D."/>
        </authorList>
    </citation>
    <scope>NUCLEOTIDE SEQUENCE</scope>
</reference>
<dbReference type="EMBL" id="OIVN01006226">
    <property type="protein sequence ID" value="SPD28290.1"/>
    <property type="molecule type" value="Genomic_DNA"/>
</dbReference>
<keyword evidence="1" id="KW-0812">Transmembrane</keyword>
<feature type="transmembrane region" description="Helical" evidence="1">
    <location>
        <begin position="58"/>
        <end position="76"/>
    </location>
</feature>
<organism evidence="2">
    <name type="scientific">Fagus sylvatica</name>
    <name type="common">Beechnut</name>
    <dbReference type="NCBI Taxonomy" id="28930"/>
    <lineage>
        <taxon>Eukaryota</taxon>
        <taxon>Viridiplantae</taxon>
        <taxon>Streptophyta</taxon>
        <taxon>Embryophyta</taxon>
        <taxon>Tracheophyta</taxon>
        <taxon>Spermatophyta</taxon>
        <taxon>Magnoliopsida</taxon>
        <taxon>eudicotyledons</taxon>
        <taxon>Gunneridae</taxon>
        <taxon>Pentapetalae</taxon>
        <taxon>rosids</taxon>
        <taxon>fabids</taxon>
        <taxon>Fagales</taxon>
        <taxon>Fagaceae</taxon>
        <taxon>Fagus</taxon>
    </lineage>
</organism>
<keyword evidence="1" id="KW-0472">Membrane</keyword>
<protein>
    <recommendedName>
        <fullName evidence="3">Transmembrane protein</fullName>
    </recommendedName>
</protein>
<evidence type="ECO:0008006" key="3">
    <source>
        <dbReference type="Google" id="ProtNLM"/>
    </source>
</evidence>
<gene>
    <name evidence="2" type="ORF">FSB_LOCUS56172</name>
</gene>
<evidence type="ECO:0000313" key="2">
    <source>
        <dbReference type="EMBL" id="SPD28290.1"/>
    </source>
</evidence>
<proteinExistence type="predicted"/>
<evidence type="ECO:0000256" key="1">
    <source>
        <dbReference type="SAM" id="Phobius"/>
    </source>
</evidence>
<name>A0A2N9IVP9_FAGSY</name>